<dbReference type="InterPro" id="IPR036240">
    <property type="entry name" value="Gp9-like_sf"/>
</dbReference>
<dbReference type="KEGG" id="vg:9830534"/>
<accession>E3SEX3</accession>
<proteinExistence type="predicted"/>
<dbReference type="RefSeq" id="YP_003934793.1">
    <property type="nucleotide sequence ID" value="NC_014595.1"/>
</dbReference>
<name>E3SEX3_BPSP8</name>
<keyword evidence="2" id="KW-1185">Reference proteome</keyword>
<sequence length="53" mass="5862">MKQNLKIGVMVDDGTGDYLRLGGQKLIITLMTFTTSSVMEKILMLLVHGKHGQ</sequence>
<dbReference type="Proteomes" id="UP000007042">
    <property type="component" value="Segment"/>
</dbReference>
<gene>
    <name evidence="1" type="ORF">SP18gp170</name>
</gene>
<evidence type="ECO:0000313" key="2">
    <source>
        <dbReference type="Proteomes" id="UP000007042"/>
    </source>
</evidence>
<evidence type="ECO:0000313" key="1">
    <source>
        <dbReference type="EMBL" id="ADO19510.1"/>
    </source>
</evidence>
<organism evidence="1 2">
    <name type="scientific">Shigella phage SP18</name>
    <dbReference type="NCBI Taxonomy" id="645664"/>
    <lineage>
        <taxon>Viruses</taxon>
        <taxon>Duplodnaviria</taxon>
        <taxon>Heunggongvirae</taxon>
        <taxon>Uroviricota</taxon>
        <taxon>Caudoviricetes</taxon>
        <taxon>Pantevenvirales</taxon>
        <taxon>Straboviridae</taxon>
        <taxon>Tevenvirinae</taxon>
        <taxon>Gaprivervirus</taxon>
        <taxon>Gaprivervirus sp18</taxon>
    </lineage>
</organism>
<reference evidence="1 2" key="1">
    <citation type="journal article" date="2010" name="J. Microbiol.">
        <title>Phenotypic characterization and genomic analysis of the Shigella sonnei bacteriophage SP18.</title>
        <authorList>
            <person name="Kim K.H."/>
            <person name="Chang H.W."/>
            <person name="Nam Y.D."/>
            <person name="Roh S.W."/>
            <person name="Bae J.W."/>
        </authorList>
    </citation>
    <scope>NUCLEOTIDE SEQUENCE [LARGE SCALE GENOMIC DNA]</scope>
</reference>
<dbReference type="EMBL" id="GQ981382">
    <property type="protein sequence ID" value="ADO19510.1"/>
    <property type="molecule type" value="Genomic_DNA"/>
</dbReference>
<organismHost>
    <name type="scientific">Shigella sonnei</name>
    <dbReference type="NCBI Taxonomy" id="624"/>
</organismHost>
<dbReference type="SUPFAM" id="SSF50017">
    <property type="entry name" value="gp9"/>
    <property type="match status" value="1"/>
</dbReference>
<protein>
    <submittedName>
        <fullName evidence="1">Uncharacterized protein</fullName>
    </submittedName>
</protein>